<dbReference type="GO" id="GO:2000779">
    <property type="term" value="P:regulation of double-strand break repair"/>
    <property type="evidence" value="ECO:0007669"/>
    <property type="project" value="TreeGrafter"/>
</dbReference>
<dbReference type="SUPFAM" id="SSF109715">
    <property type="entry name" value="DEK C-terminal domain"/>
    <property type="match status" value="1"/>
</dbReference>
<evidence type="ECO:0000256" key="4">
    <source>
        <dbReference type="ARBA" id="ARBA00023125"/>
    </source>
</evidence>
<dbReference type="InterPro" id="IPR044198">
    <property type="entry name" value="DEK"/>
</dbReference>
<proteinExistence type="predicted"/>
<name>A0AAN8Y2A4_SOLBU</name>
<evidence type="ECO:0000256" key="7">
    <source>
        <dbReference type="SAM" id="MobiDB-lite"/>
    </source>
</evidence>
<feature type="compositionally biased region" description="Basic and acidic residues" evidence="7">
    <location>
        <begin position="22"/>
        <end position="44"/>
    </location>
</feature>
<reference evidence="9 10" key="1">
    <citation type="submission" date="2024-02" db="EMBL/GenBank/DDBJ databases">
        <title>de novo genome assembly of Solanum bulbocastanum strain 11H21.</title>
        <authorList>
            <person name="Hosaka A.J."/>
        </authorList>
    </citation>
    <scope>NUCLEOTIDE SEQUENCE [LARGE SCALE GENOMIC DNA]</scope>
    <source>
        <tissue evidence="9">Young leaves</tissue>
    </source>
</reference>
<evidence type="ECO:0000256" key="1">
    <source>
        <dbReference type="ARBA" id="ARBA00004604"/>
    </source>
</evidence>
<dbReference type="AlphaFoldDB" id="A0AAN8Y2A4"/>
<keyword evidence="6" id="KW-0539">Nucleus</keyword>
<evidence type="ECO:0000256" key="5">
    <source>
        <dbReference type="ARBA" id="ARBA00023163"/>
    </source>
</evidence>
<organism evidence="9 10">
    <name type="scientific">Solanum bulbocastanum</name>
    <name type="common">Wild potato</name>
    <dbReference type="NCBI Taxonomy" id="147425"/>
    <lineage>
        <taxon>Eukaryota</taxon>
        <taxon>Viridiplantae</taxon>
        <taxon>Streptophyta</taxon>
        <taxon>Embryophyta</taxon>
        <taxon>Tracheophyta</taxon>
        <taxon>Spermatophyta</taxon>
        <taxon>Magnoliopsida</taxon>
        <taxon>eudicotyledons</taxon>
        <taxon>Gunneridae</taxon>
        <taxon>Pentapetalae</taxon>
        <taxon>asterids</taxon>
        <taxon>lamiids</taxon>
        <taxon>Solanales</taxon>
        <taxon>Solanaceae</taxon>
        <taxon>Solanoideae</taxon>
        <taxon>Solaneae</taxon>
        <taxon>Solanum</taxon>
    </lineage>
</organism>
<dbReference type="GO" id="GO:0006325">
    <property type="term" value="P:chromatin organization"/>
    <property type="evidence" value="ECO:0007669"/>
    <property type="project" value="UniProtKB-KW"/>
</dbReference>
<feature type="compositionally biased region" description="Basic and acidic residues" evidence="7">
    <location>
        <begin position="445"/>
        <end position="474"/>
    </location>
</feature>
<feature type="compositionally biased region" description="Acidic residues" evidence="7">
    <location>
        <begin position="623"/>
        <end position="634"/>
    </location>
</feature>
<evidence type="ECO:0000313" key="9">
    <source>
        <dbReference type="EMBL" id="KAK6777010.1"/>
    </source>
</evidence>
<dbReference type="PANTHER" id="PTHR13468:SF11">
    <property type="entry name" value="DNA LIGASE 1-LIKE ISOFORM X1"/>
    <property type="match status" value="1"/>
</dbReference>
<dbReference type="FunFam" id="1.10.10.60:FF:000220">
    <property type="entry name" value="DEK domain-containing chromatin associated protein"/>
    <property type="match status" value="1"/>
</dbReference>
<feature type="domain" description="DEK-C" evidence="8">
    <location>
        <begin position="563"/>
        <end position="618"/>
    </location>
</feature>
<feature type="compositionally biased region" description="Low complexity" evidence="7">
    <location>
        <begin position="500"/>
        <end position="514"/>
    </location>
</feature>
<dbReference type="GO" id="GO:0003677">
    <property type="term" value="F:DNA binding"/>
    <property type="evidence" value="ECO:0007669"/>
    <property type="project" value="UniProtKB-KW"/>
</dbReference>
<sequence>MGEEGDTVTELAEVSADNNVAAEDKSEAFIEKNSENDELKKVEDESKEADERDIENMDIDKEEVKESKGGEEKEETKFEVMEEETAEIPDNDKEMVEDVANIQKKEKESPEEHAIEKGSKESDKSKIGAQKKDRKRKRKVEEKKELEPKTPRAPTIVRPVRQRKSVERLVASIEGELTKEIYIEKVHDTSAALLSLSFYDLGLDCKFMIVYEINFMIHLVCRVVELHCKIFLMEASYARYVLQVWLSEMFAFVGWHTSYSKGILMTLSNCYTIFSLDDEESGVLVDMLDYVPCILNSHILTKERCLGVAIDFSSAAQFKSNISQFSGFVWHENEEKQKMKVKEKLDKCVKEKLLELCDVLDIPVDKDTSRKEDLESQLMDFLDAPHPTTSELLAEKEQSSKGKKKKSPSSTIGSLEGSTKSHKKKKVHEPKDDQEEGPEVMKANDVQERSDDEMSKQTKSEQKDSKSEKGSEKDKKKHKRSSNKSLSKKESGGEVKTKKTPSNSSKSSKKNGNNDANPKVHSKKKTTEVVKGNSSTPKKPSSKDNTGKKVLNGKGHKKADKLKPSDDELRSAICEVLKEVDFNTATFTDIVQILAKRYDTDLTPRKISVKNMIQDELTRLVDEADEEDEEENAEDEKQPSAQGVEA</sequence>
<feature type="region of interest" description="Disordered" evidence="7">
    <location>
        <begin position="619"/>
        <end position="646"/>
    </location>
</feature>
<comment type="subcellular location">
    <subcellularLocation>
        <location evidence="1">Nucleus</location>
        <location evidence="1">Nucleolus</location>
    </subcellularLocation>
</comment>
<dbReference type="GO" id="GO:0042393">
    <property type="term" value="F:histone binding"/>
    <property type="evidence" value="ECO:0007669"/>
    <property type="project" value="TreeGrafter"/>
</dbReference>
<feature type="compositionally biased region" description="Basic and acidic residues" evidence="7">
    <location>
        <begin position="54"/>
        <end position="80"/>
    </location>
</feature>
<feature type="region of interest" description="Disordered" evidence="7">
    <location>
        <begin position="1"/>
        <end position="158"/>
    </location>
</feature>
<evidence type="ECO:0000256" key="3">
    <source>
        <dbReference type="ARBA" id="ARBA00023015"/>
    </source>
</evidence>
<dbReference type="GO" id="GO:0005730">
    <property type="term" value="C:nucleolus"/>
    <property type="evidence" value="ECO:0007669"/>
    <property type="project" value="UniProtKB-SubCell"/>
</dbReference>
<dbReference type="Pfam" id="PF08766">
    <property type="entry name" value="DEK_C"/>
    <property type="match status" value="1"/>
</dbReference>
<feature type="region of interest" description="Disordered" evidence="7">
    <location>
        <begin position="393"/>
        <end position="567"/>
    </location>
</feature>
<gene>
    <name evidence="9" type="ORF">RDI58_023727</name>
</gene>
<keyword evidence="4" id="KW-0238">DNA-binding</keyword>
<dbReference type="PROSITE" id="PS51998">
    <property type="entry name" value="DEK_C"/>
    <property type="match status" value="1"/>
</dbReference>
<dbReference type="Proteomes" id="UP001371456">
    <property type="component" value="Unassembled WGS sequence"/>
</dbReference>
<keyword evidence="2" id="KW-0156">Chromatin regulator</keyword>
<dbReference type="PANTHER" id="PTHR13468">
    <property type="entry name" value="DEK PROTEIN"/>
    <property type="match status" value="1"/>
</dbReference>
<evidence type="ECO:0000259" key="8">
    <source>
        <dbReference type="PROSITE" id="PS51998"/>
    </source>
</evidence>
<dbReference type="InterPro" id="IPR014876">
    <property type="entry name" value="DEK_C"/>
</dbReference>
<keyword evidence="10" id="KW-1185">Reference proteome</keyword>
<evidence type="ECO:0000256" key="2">
    <source>
        <dbReference type="ARBA" id="ARBA00022853"/>
    </source>
</evidence>
<evidence type="ECO:0000313" key="10">
    <source>
        <dbReference type="Proteomes" id="UP001371456"/>
    </source>
</evidence>
<dbReference type="EMBL" id="JBANQN010000010">
    <property type="protein sequence ID" value="KAK6777010.1"/>
    <property type="molecule type" value="Genomic_DNA"/>
</dbReference>
<accession>A0AAN8Y2A4</accession>
<evidence type="ECO:0000256" key="6">
    <source>
        <dbReference type="ARBA" id="ARBA00023242"/>
    </source>
</evidence>
<feature type="compositionally biased region" description="Basic and acidic residues" evidence="7">
    <location>
        <begin position="103"/>
        <end position="126"/>
    </location>
</feature>
<dbReference type="Gene3D" id="1.10.10.60">
    <property type="entry name" value="Homeodomain-like"/>
    <property type="match status" value="1"/>
</dbReference>
<feature type="compositionally biased region" description="Basic and acidic residues" evidence="7">
    <location>
        <begin position="487"/>
        <end position="497"/>
    </location>
</feature>
<protein>
    <recommendedName>
        <fullName evidence="8">DEK-C domain-containing protein</fullName>
    </recommendedName>
</protein>
<comment type="caution">
    <text evidence="9">The sequence shown here is derived from an EMBL/GenBank/DDBJ whole genome shotgun (WGS) entry which is preliminary data.</text>
</comment>
<keyword evidence="3" id="KW-0805">Transcription regulation</keyword>
<feature type="compositionally biased region" description="Basic and acidic residues" evidence="7">
    <location>
        <begin position="139"/>
        <end position="150"/>
    </location>
</feature>
<keyword evidence="5" id="KW-0804">Transcription</keyword>